<feature type="compositionally biased region" description="Low complexity" evidence="1">
    <location>
        <begin position="71"/>
        <end position="83"/>
    </location>
</feature>
<feature type="region of interest" description="Disordered" evidence="1">
    <location>
        <begin position="1"/>
        <end position="257"/>
    </location>
</feature>
<evidence type="ECO:0000313" key="2">
    <source>
        <dbReference type="EMBL" id="CAA9583770.1"/>
    </source>
</evidence>
<proteinExistence type="predicted"/>
<organism evidence="2">
    <name type="scientific">uncultured Thermomicrobiales bacterium</name>
    <dbReference type="NCBI Taxonomy" id="1645740"/>
    <lineage>
        <taxon>Bacteria</taxon>
        <taxon>Pseudomonadati</taxon>
        <taxon>Thermomicrobiota</taxon>
        <taxon>Thermomicrobia</taxon>
        <taxon>Thermomicrobiales</taxon>
        <taxon>environmental samples</taxon>
    </lineage>
</organism>
<feature type="compositionally biased region" description="Basic residues" evidence="1">
    <location>
        <begin position="7"/>
        <end position="18"/>
    </location>
</feature>
<name>A0A6J4VP87_9BACT</name>
<feature type="compositionally biased region" description="Basic residues" evidence="1">
    <location>
        <begin position="111"/>
        <end position="125"/>
    </location>
</feature>
<feature type="compositionally biased region" description="Basic and acidic residues" evidence="1">
    <location>
        <begin position="208"/>
        <end position="225"/>
    </location>
</feature>
<gene>
    <name evidence="2" type="ORF">AVDCRST_MAG19-4345</name>
</gene>
<sequence length="257" mass="29351">GDDARPGNRRRTGRRRRGSGFAVAARSERPPRRPPTAQDRVGDGARRRRGRDPRCRDPPAAGLRADVARPGRAGYRIGLLRRAGGAHRRHRRPDPPRPLLFRPVRQAGQGLRHRLAGRRDRRHPQHGPPLGRRPRRVRQPRPRHRPLPRLPPRLPHRRHLRPQPGPRRRGRRRRCSPVRRPDRGGGGPAGNPDRDRRRPRRCRPGCCRPDDRRRRPRPPELRPDRVAGAAGGDGAGDRPGRLTPKHGVLPRGRRNVV</sequence>
<reference evidence="2" key="1">
    <citation type="submission" date="2020-02" db="EMBL/GenBank/DDBJ databases">
        <authorList>
            <person name="Meier V. D."/>
        </authorList>
    </citation>
    <scope>NUCLEOTIDE SEQUENCE</scope>
    <source>
        <strain evidence="2">AVDCRST_MAG19</strain>
    </source>
</reference>
<evidence type="ECO:0000256" key="1">
    <source>
        <dbReference type="SAM" id="MobiDB-lite"/>
    </source>
</evidence>
<feature type="compositionally biased region" description="Basic residues" evidence="1">
    <location>
        <begin position="132"/>
        <end position="147"/>
    </location>
</feature>
<feature type="non-terminal residue" evidence="2">
    <location>
        <position position="1"/>
    </location>
</feature>
<protein>
    <submittedName>
        <fullName evidence="2">Redox-sensing transcriptional repressor Rex</fullName>
    </submittedName>
</protein>
<dbReference type="EMBL" id="CADCWL010000243">
    <property type="protein sequence ID" value="CAA9583770.1"/>
    <property type="molecule type" value="Genomic_DNA"/>
</dbReference>
<feature type="non-terminal residue" evidence="2">
    <location>
        <position position="257"/>
    </location>
</feature>
<feature type="compositionally biased region" description="Basic residues" evidence="1">
    <location>
        <begin position="154"/>
        <end position="177"/>
    </location>
</feature>
<accession>A0A6J4VP87</accession>
<dbReference type="AlphaFoldDB" id="A0A6J4VP87"/>